<dbReference type="EMBL" id="LFMY01000004">
    <property type="protein sequence ID" value="OKL61274.1"/>
    <property type="molecule type" value="Genomic_DNA"/>
</dbReference>
<sequence length="475" mass="55106">MAMSIDKHVSPTVAFPHDETANPKPNRRWFHWHEPGTTKEEKWLIFKLDFFILLFTCLTFFVKYLDQTNVTNAYVSGMKVDLNLNGNELNWFTTYFNIGIIVGGPFFTTAMTVVHPRYWLPACTMIWSFFVLFIYKAESARTNFYTQIGSWYRASEISRRSTLFMFSSVGGQMLSGYIQAGLYRNMDNHLGLAAWRWLFIFDFIIGIPVAVFGFFCCPNEPKSSKPWWMTEEERQMCIHRLAEEKRDADKASWNLAAVKRLLTSWQLYAFCLSWGFMELTCGVNLQRWMTLYVKSLKVDGHYKYSVEKINNLPTVVGCVELVWMVTSAFITDITQRRSIVILTLGSVQLFAYIIFEVWSNNEAFMMAAYYLCSAYGALAALISAWLNSSCHGDKQLRALTTSLMISIGYAVETPAQQYVFPVSEAPRFRRTHGYVFGIVWVVVMIVWLCIFLPMIERYFTKREQRIADDESHHSI</sequence>
<organism evidence="8 9">
    <name type="scientific">Talaromyces atroroseus</name>
    <dbReference type="NCBI Taxonomy" id="1441469"/>
    <lineage>
        <taxon>Eukaryota</taxon>
        <taxon>Fungi</taxon>
        <taxon>Dikarya</taxon>
        <taxon>Ascomycota</taxon>
        <taxon>Pezizomycotina</taxon>
        <taxon>Eurotiomycetes</taxon>
        <taxon>Eurotiomycetidae</taxon>
        <taxon>Eurotiales</taxon>
        <taxon>Trichocomaceae</taxon>
        <taxon>Talaromyces</taxon>
        <taxon>Talaromyces sect. Trachyspermi</taxon>
    </lineage>
</organism>
<evidence type="ECO:0000256" key="1">
    <source>
        <dbReference type="ARBA" id="ARBA00004141"/>
    </source>
</evidence>
<dbReference type="PANTHER" id="PTHR43791">
    <property type="entry name" value="PERMEASE-RELATED"/>
    <property type="match status" value="1"/>
</dbReference>
<dbReference type="GeneID" id="31003104"/>
<name>A0A225ASE9_TALAT</name>
<keyword evidence="5 7" id="KW-0472">Membrane</keyword>
<keyword evidence="2" id="KW-0813">Transport</keyword>
<evidence type="ECO:0000256" key="5">
    <source>
        <dbReference type="ARBA" id="ARBA00023136"/>
    </source>
</evidence>
<evidence type="ECO:0000256" key="2">
    <source>
        <dbReference type="ARBA" id="ARBA00022448"/>
    </source>
</evidence>
<feature type="transmembrane region" description="Helical" evidence="7">
    <location>
        <begin position="367"/>
        <end position="386"/>
    </location>
</feature>
<comment type="caution">
    <text evidence="8">The sequence shown here is derived from an EMBL/GenBank/DDBJ whole genome shotgun (WGS) entry which is preliminary data.</text>
</comment>
<dbReference type="STRING" id="1441469.A0A225ASE9"/>
<feature type="transmembrane region" description="Helical" evidence="7">
    <location>
        <begin position="194"/>
        <end position="217"/>
    </location>
</feature>
<keyword evidence="9" id="KW-1185">Reference proteome</keyword>
<comment type="subcellular location">
    <subcellularLocation>
        <location evidence="1">Membrane</location>
        <topology evidence="1">Multi-pass membrane protein</topology>
    </subcellularLocation>
</comment>
<keyword evidence="4 7" id="KW-1133">Transmembrane helix</keyword>
<dbReference type="AlphaFoldDB" id="A0A225ASE9"/>
<evidence type="ECO:0000256" key="4">
    <source>
        <dbReference type="ARBA" id="ARBA00022989"/>
    </source>
</evidence>
<gene>
    <name evidence="8" type="ORF">UA08_03349</name>
</gene>
<feature type="transmembrane region" description="Helical" evidence="7">
    <location>
        <begin position="44"/>
        <end position="65"/>
    </location>
</feature>
<dbReference type="OrthoDB" id="3639251at2759"/>
<dbReference type="InterPro" id="IPR036259">
    <property type="entry name" value="MFS_trans_sf"/>
</dbReference>
<dbReference type="PANTHER" id="PTHR43791:SF39">
    <property type="entry name" value="TRANSPORTER LIZ1_SEO1, PUTATIVE (AFU_ORTHOLOGUE AFUA_3G00980)-RELATED"/>
    <property type="match status" value="1"/>
</dbReference>
<dbReference type="InterPro" id="IPR011701">
    <property type="entry name" value="MFS"/>
</dbReference>
<feature type="transmembrane region" description="Helical" evidence="7">
    <location>
        <begin position="432"/>
        <end position="455"/>
    </location>
</feature>
<dbReference type="SUPFAM" id="SSF103473">
    <property type="entry name" value="MFS general substrate transporter"/>
    <property type="match status" value="1"/>
</dbReference>
<feature type="transmembrane region" description="Helical" evidence="7">
    <location>
        <begin position="267"/>
        <end position="289"/>
    </location>
</feature>
<evidence type="ECO:0008006" key="10">
    <source>
        <dbReference type="Google" id="ProtNLM"/>
    </source>
</evidence>
<dbReference type="RefSeq" id="XP_020121395.1">
    <property type="nucleotide sequence ID" value="XM_020265639.1"/>
</dbReference>
<proteinExistence type="predicted"/>
<protein>
    <recommendedName>
        <fullName evidence="10">Major facilitator superfamily (MFS) profile domain-containing protein</fullName>
    </recommendedName>
</protein>
<evidence type="ECO:0000256" key="6">
    <source>
        <dbReference type="SAM" id="MobiDB-lite"/>
    </source>
</evidence>
<evidence type="ECO:0000256" key="3">
    <source>
        <dbReference type="ARBA" id="ARBA00022692"/>
    </source>
</evidence>
<accession>A0A225ASE9</accession>
<evidence type="ECO:0000313" key="8">
    <source>
        <dbReference type="EMBL" id="OKL61274.1"/>
    </source>
</evidence>
<reference evidence="8 9" key="1">
    <citation type="submission" date="2015-06" db="EMBL/GenBank/DDBJ databases">
        <title>Talaromyces atroroseus IBT 11181 draft genome.</title>
        <authorList>
            <person name="Rasmussen K.B."/>
            <person name="Rasmussen S."/>
            <person name="Petersen B."/>
            <person name="Sicheritz-Ponten T."/>
            <person name="Mortensen U.H."/>
            <person name="Thrane U."/>
        </authorList>
    </citation>
    <scope>NUCLEOTIDE SEQUENCE [LARGE SCALE GENOMIC DNA]</scope>
    <source>
        <strain evidence="8 9">IBT 11181</strain>
    </source>
</reference>
<dbReference type="Pfam" id="PF07690">
    <property type="entry name" value="MFS_1"/>
    <property type="match status" value="1"/>
</dbReference>
<feature type="region of interest" description="Disordered" evidence="6">
    <location>
        <begin position="1"/>
        <end position="20"/>
    </location>
</feature>
<evidence type="ECO:0000313" key="9">
    <source>
        <dbReference type="Proteomes" id="UP000214365"/>
    </source>
</evidence>
<dbReference type="GO" id="GO:0022857">
    <property type="term" value="F:transmembrane transporter activity"/>
    <property type="evidence" value="ECO:0007669"/>
    <property type="project" value="InterPro"/>
</dbReference>
<feature type="transmembrane region" description="Helical" evidence="7">
    <location>
        <begin position="338"/>
        <end position="355"/>
    </location>
</feature>
<dbReference type="Gene3D" id="1.20.1250.20">
    <property type="entry name" value="MFS general substrate transporter like domains"/>
    <property type="match status" value="1"/>
</dbReference>
<keyword evidence="3 7" id="KW-0812">Transmembrane</keyword>
<feature type="transmembrane region" description="Helical" evidence="7">
    <location>
        <begin position="118"/>
        <end position="135"/>
    </location>
</feature>
<feature type="transmembrane region" description="Helical" evidence="7">
    <location>
        <begin position="309"/>
        <end position="331"/>
    </location>
</feature>
<dbReference type="Proteomes" id="UP000214365">
    <property type="component" value="Unassembled WGS sequence"/>
</dbReference>
<dbReference type="GO" id="GO:0016020">
    <property type="term" value="C:membrane"/>
    <property type="evidence" value="ECO:0007669"/>
    <property type="project" value="UniProtKB-SubCell"/>
</dbReference>
<evidence type="ECO:0000256" key="7">
    <source>
        <dbReference type="SAM" id="Phobius"/>
    </source>
</evidence>
<feature type="transmembrane region" description="Helical" evidence="7">
    <location>
        <begin position="163"/>
        <end position="182"/>
    </location>
</feature>